<dbReference type="OrthoDB" id="6629501at2759"/>
<dbReference type="Proteomes" id="UP000494040">
    <property type="component" value="Unassembled WGS sequence"/>
</dbReference>
<reference evidence="3" key="1">
    <citation type="submission" date="2022-01" db="UniProtKB">
        <authorList>
            <consortium name="EnsemblMetazoa"/>
        </authorList>
    </citation>
    <scope>IDENTIFICATION</scope>
</reference>
<dbReference type="RefSeq" id="XP_024083616.1">
    <property type="nucleotide sequence ID" value="XM_024227848.1"/>
</dbReference>
<protein>
    <recommendedName>
        <fullName evidence="2">PiggyBac transposable element-derived protein domain-containing protein</fullName>
    </recommendedName>
</protein>
<name>A0A8I6SJJ5_CIMLE</name>
<dbReference type="Pfam" id="PF13843">
    <property type="entry name" value="DDE_Tnp_1_7"/>
    <property type="match status" value="1"/>
</dbReference>
<accession>A0A8I6SJJ5</accession>
<dbReference type="InterPro" id="IPR029526">
    <property type="entry name" value="PGBD"/>
</dbReference>
<dbReference type="EnsemblMetazoa" id="XM_024227848.1">
    <property type="protein sequence ID" value="XP_024083616.1"/>
    <property type="gene ID" value="LOC112127235"/>
</dbReference>
<evidence type="ECO:0000313" key="3">
    <source>
        <dbReference type="EnsemblMetazoa" id="XP_024083616.1"/>
    </source>
</evidence>
<dbReference type="PANTHER" id="PTHR46599:SF3">
    <property type="entry name" value="PIGGYBAC TRANSPOSABLE ELEMENT-DERIVED PROTEIN 4"/>
    <property type="match status" value="1"/>
</dbReference>
<dbReference type="KEGG" id="clec:112127235"/>
<organism evidence="3 4">
    <name type="scientific">Cimex lectularius</name>
    <name type="common">Bed bug</name>
    <name type="synonym">Acanthia lectularia</name>
    <dbReference type="NCBI Taxonomy" id="79782"/>
    <lineage>
        <taxon>Eukaryota</taxon>
        <taxon>Metazoa</taxon>
        <taxon>Ecdysozoa</taxon>
        <taxon>Arthropoda</taxon>
        <taxon>Hexapoda</taxon>
        <taxon>Insecta</taxon>
        <taxon>Pterygota</taxon>
        <taxon>Neoptera</taxon>
        <taxon>Paraneoptera</taxon>
        <taxon>Hemiptera</taxon>
        <taxon>Heteroptera</taxon>
        <taxon>Panheteroptera</taxon>
        <taxon>Cimicomorpha</taxon>
        <taxon>Cimicidae</taxon>
        <taxon>Cimex</taxon>
    </lineage>
</organism>
<feature type="compositionally biased region" description="Acidic residues" evidence="1">
    <location>
        <begin position="37"/>
        <end position="64"/>
    </location>
</feature>
<dbReference type="GeneID" id="112127235"/>
<dbReference type="PANTHER" id="PTHR46599">
    <property type="entry name" value="PIGGYBAC TRANSPOSABLE ELEMENT-DERIVED PROTEIN 4"/>
    <property type="match status" value="1"/>
</dbReference>
<sequence length="179" mass="20313">MYDFSNPNDVAEIRKLLEDDASDDPALVEDFGKESDIDSLDEVEQCDEDSETEPEDEGTSEKVEDDFFLGKDKQTKWTKKASPASFRQVQGHNIITHLPGVKGDARNAKTVLQCWECLSTTEILELIVKYTNQYIDSVKSKFARERDAKETDIIEIKAFIGLLYLAGAYRGNRHSLEEL</sequence>
<dbReference type="AlphaFoldDB" id="A0A8I6SJJ5"/>
<dbReference type="OMA" id="MINSRFA"/>
<evidence type="ECO:0000256" key="1">
    <source>
        <dbReference type="SAM" id="MobiDB-lite"/>
    </source>
</evidence>
<feature type="region of interest" description="Disordered" evidence="1">
    <location>
        <begin position="18"/>
        <end position="64"/>
    </location>
</feature>
<proteinExistence type="predicted"/>
<keyword evidence="4" id="KW-1185">Reference proteome</keyword>
<evidence type="ECO:0000313" key="4">
    <source>
        <dbReference type="Proteomes" id="UP000494040"/>
    </source>
</evidence>
<evidence type="ECO:0000259" key="2">
    <source>
        <dbReference type="Pfam" id="PF13843"/>
    </source>
</evidence>
<feature type="domain" description="PiggyBac transposable element-derived protein" evidence="2">
    <location>
        <begin position="116"/>
        <end position="172"/>
    </location>
</feature>